<dbReference type="Proteomes" id="UP000290289">
    <property type="component" value="Chromosome 6"/>
</dbReference>
<gene>
    <name evidence="1" type="ORF">DVH24_035767</name>
</gene>
<evidence type="ECO:0000313" key="1">
    <source>
        <dbReference type="EMBL" id="RXH97099.1"/>
    </source>
</evidence>
<evidence type="ECO:0000313" key="2">
    <source>
        <dbReference type="Proteomes" id="UP000290289"/>
    </source>
</evidence>
<reference evidence="1 2" key="1">
    <citation type="submission" date="2018-10" db="EMBL/GenBank/DDBJ databases">
        <title>A high-quality apple genome assembly.</title>
        <authorList>
            <person name="Hu J."/>
        </authorList>
    </citation>
    <scope>NUCLEOTIDE SEQUENCE [LARGE SCALE GENOMIC DNA]</scope>
    <source>
        <strain evidence="2">cv. HFTH1</strain>
        <tissue evidence="1">Young leaf</tissue>
    </source>
</reference>
<dbReference type="AlphaFoldDB" id="A0A498JMB4"/>
<dbReference type="EMBL" id="RDQH01000332">
    <property type="protein sequence ID" value="RXH97099.1"/>
    <property type="molecule type" value="Genomic_DNA"/>
</dbReference>
<keyword evidence="2" id="KW-1185">Reference proteome</keyword>
<protein>
    <submittedName>
        <fullName evidence="1">Uncharacterized protein</fullName>
    </submittedName>
</protein>
<accession>A0A498JMB4</accession>
<organism evidence="1 2">
    <name type="scientific">Malus domestica</name>
    <name type="common">Apple</name>
    <name type="synonym">Pyrus malus</name>
    <dbReference type="NCBI Taxonomy" id="3750"/>
    <lineage>
        <taxon>Eukaryota</taxon>
        <taxon>Viridiplantae</taxon>
        <taxon>Streptophyta</taxon>
        <taxon>Embryophyta</taxon>
        <taxon>Tracheophyta</taxon>
        <taxon>Spermatophyta</taxon>
        <taxon>Magnoliopsida</taxon>
        <taxon>eudicotyledons</taxon>
        <taxon>Gunneridae</taxon>
        <taxon>Pentapetalae</taxon>
        <taxon>rosids</taxon>
        <taxon>fabids</taxon>
        <taxon>Rosales</taxon>
        <taxon>Rosaceae</taxon>
        <taxon>Amygdaloideae</taxon>
        <taxon>Maleae</taxon>
        <taxon>Malus</taxon>
    </lineage>
</organism>
<proteinExistence type="predicted"/>
<name>A0A498JMB4_MALDO</name>
<comment type="caution">
    <text evidence="1">The sequence shown here is derived from an EMBL/GenBank/DDBJ whole genome shotgun (WGS) entry which is preliminary data.</text>
</comment>
<sequence>MYAPNIHASFASMRSRRVAWFQKFSNLPFFLFRFRSLPHKSSSCSDGSPISTKPPRPLGATVALNYGLQSFSKTFCTHGNQEFYLIFSMENQKDFFKVSVAKVWRLDSGRTPLSWTPLLRCKHPFASKLGCWMKLLSSRITRSIWIQVTSKSFYHSLLRITESLHFFGNFIGGGVNY</sequence>